<dbReference type="Gene3D" id="3.30.70.1240">
    <property type="entry name" value="DOPA-like domains"/>
    <property type="match status" value="1"/>
</dbReference>
<dbReference type="PANTHER" id="PTHR36423">
    <property type="entry name" value="AFR070WP"/>
    <property type="match status" value="1"/>
</dbReference>
<comment type="caution">
    <text evidence="1">The sequence shown here is derived from an EMBL/GenBank/DDBJ whole genome shotgun (WGS) entry which is preliminary data.</text>
</comment>
<sequence>MNIEIVSFHAHVYFDSATESLAALVRQGLDTRFSVQLGQWHHQPIGPHPQPMYQVTFAPERFADVVPWLMLHRKGLSILVHPNTGDDLADHRDHSLWLGNQLALNLNVLQKAL</sequence>
<evidence type="ECO:0000313" key="1">
    <source>
        <dbReference type="EMBL" id="NCJ07416.1"/>
    </source>
</evidence>
<dbReference type="InterPro" id="IPR023389">
    <property type="entry name" value="DOPA-like_sf"/>
</dbReference>
<dbReference type="EMBL" id="WVIC01000026">
    <property type="protein sequence ID" value="NCJ07416.1"/>
    <property type="molecule type" value="Genomic_DNA"/>
</dbReference>
<evidence type="ECO:0000313" key="2">
    <source>
        <dbReference type="Proteomes" id="UP000607397"/>
    </source>
</evidence>
<accession>A0A8K2A7Z1</accession>
<protein>
    <submittedName>
        <fullName evidence="1">4,5-dioxygenase</fullName>
    </submittedName>
</protein>
<gene>
    <name evidence="1" type="ORF">GS597_13040</name>
</gene>
<proteinExistence type="predicted"/>
<dbReference type="PIRSF" id="PIRSF028139">
    <property type="entry name" value="DOPA-diox_rel_Mll2280"/>
    <property type="match status" value="1"/>
</dbReference>
<dbReference type="Proteomes" id="UP000607397">
    <property type="component" value="Unassembled WGS sequence"/>
</dbReference>
<dbReference type="Pfam" id="PF08883">
    <property type="entry name" value="DOPA_dioxygen"/>
    <property type="match status" value="1"/>
</dbReference>
<reference evidence="1" key="1">
    <citation type="submission" date="2019-12" db="EMBL/GenBank/DDBJ databases">
        <title>High-Quality draft genome sequences of three cyanobacteria isolated from the limestone walls of the Old Cathedral of Coimbra.</title>
        <authorList>
            <person name="Tiago I."/>
            <person name="Soares F."/>
            <person name="Portugal A."/>
        </authorList>
    </citation>
    <scope>NUCLEOTIDE SEQUENCE [LARGE SCALE GENOMIC DNA]</scope>
    <source>
        <strain evidence="1">C</strain>
    </source>
</reference>
<organism evidence="1 2">
    <name type="scientific">Petrachloros mirabilis ULC683</name>
    <dbReference type="NCBI Taxonomy" id="2781853"/>
    <lineage>
        <taxon>Bacteria</taxon>
        <taxon>Bacillati</taxon>
        <taxon>Cyanobacteriota</taxon>
        <taxon>Cyanophyceae</taxon>
        <taxon>Synechococcales</taxon>
        <taxon>Petrachlorosaceae</taxon>
        <taxon>Petrachloros</taxon>
        <taxon>Petrachloros mirabilis</taxon>
    </lineage>
</organism>
<name>A0A8K2A7Z1_9CYAN</name>
<dbReference type="RefSeq" id="WP_161825896.1">
    <property type="nucleotide sequence ID" value="NZ_WVIC01000026.1"/>
</dbReference>
<dbReference type="InterPro" id="IPR014980">
    <property type="entry name" value="DOPA_dioxygen"/>
</dbReference>
<dbReference type="PANTHER" id="PTHR36423:SF2">
    <property type="entry name" value="AFR070WP"/>
    <property type="match status" value="1"/>
</dbReference>
<dbReference type="AlphaFoldDB" id="A0A8K2A7Z1"/>
<dbReference type="SUPFAM" id="SSF143410">
    <property type="entry name" value="DOPA-like"/>
    <property type="match status" value="1"/>
</dbReference>
<keyword evidence="2" id="KW-1185">Reference proteome</keyword>